<reference evidence="18 19" key="1">
    <citation type="submission" date="2015-06" db="EMBL/GenBank/DDBJ databases">
        <title>Draft genome sequence of the purine-degrading Clostridium cylindrosporum HC-1 (DSM 605).</title>
        <authorList>
            <person name="Poehlein A."/>
            <person name="Schiel-Bengelsdorf B."/>
            <person name="Bengelsdorf F."/>
            <person name="Daniel R."/>
            <person name="Duerre P."/>
        </authorList>
    </citation>
    <scope>NUCLEOTIDE SEQUENCE [LARGE SCALE GENOMIC DNA]</scope>
    <source>
        <strain evidence="18 19">DSM 605</strain>
    </source>
</reference>
<dbReference type="Gene3D" id="3.40.50.720">
    <property type="entry name" value="NAD(P)-binding Rossmann-like Domain"/>
    <property type="match status" value="1"/>
</dbReference>
<evidence type="ECO:0000256" key="14">
    <source>
        <dbReference type="ARBA" id="ARBA00047891"/>
    </source>
</evidence>
<feature type="active site" description="Acyl-thioester intermediate" evidence="15 16">
    <location>
        <position position="129"/>
    </location>
</feature>
<dbReference type="NCBIfam" id="TIGR01296">
    <property type="entry name" value="asd_B"/>
    <property type="match status" value="1"/>
</dbReference>
<keyword evidence="13 15" id="KW-0486">Methionine biosynthesis</keyword>
<feature type="binding site" evidence="15">
    <location>
        <position position="100"/>
    </location>
    <ligand>
        <name>phosphate</name>
        <dbReference type="ChEBI" id="CHEBI:43474"/>
    </ligand>
</feature>
<evidence type="ECO:0000256" key="16">
    <source>
        <dbReference type="PIRSR" id="PIRSR000148-1"/>
    </source>
</evidence>
<dbReference type="GO" id="GO:0009089">
    <property type="term" value="P:lysine biosynthetic process via diaminopimelate"/>
    <property type="evidence" value="ECO:0007669"/>
    <property type="project" value="UniProtKB-UniRule"/>
</dbReference>
<comment type="pathway">
    <text evidence="3 15">Amino-acid biosynthesis; L-threonine biosynthesis; L-threonine from L-aspartate: step 2/5.</text>
</comment>
<feature type="binding site" evidence="15">
    <location>
        <position position="230"/>
    </location>
    <ligand>
        <name>substrate</name>
    </ligand>
</feature>
<dbReference type="PANTHER" id="PTHR46278:SF2">
    <property type="entry name" value="ASPARTATE-SEMIALDEHYDE DEHYDROGENASE"/>
    <property type="match status" value="1"/>
</dbReference>
<evidence type="ECO:0000256" key="10">
    <source>
        <dbReference type="ARBA" id="ARBA00022915"/>
    </source>
</evidence>
<evidence type="ECO:0000256" key="1">
    <source>
        <dbReference type="ARBA" id="ARBA00005021"/>
    </source>
</evidence>
<sequence>MGVKLALVGATGMVGRTFLTVLKERNFPIDELYLFSSAKSAGEKVEFNGKEYTVEELTETSFDRGIDIALFSAGGDVSKKFAPIAASKGCTVVDNSSAWRMDKEVPLVVPEVNAEDIKWNKGIIANPNCSTIQAMVALKPLDNKYKIKRVIYSTYQAVAGAGVAGYADLEEGSLNGAAPKKFQHQIAYNLIPHIDVFMENGYTKEETKMIEETKKILHRDDIKVTATTVRVPVYYGHSESINIELENEFDVNEVRDLLASSDGIVVMDDPSKNEYPMPALLAGRDEVFVGRIRRDESVDNGINMWVVADNIRKGAATNAVQIAELLVK</sequence>
<organism evidence="18 19">
    <name type="scientific">Clostridium cylindrosporum DSM 605</name>
    <dbReference type="NCBI Taxonomy" id="1121307"/>
    <lineage>
        <taxon>Bacteria</taxon>
        <taxon>Bacillati</taxon>
        <taxon>Bacillota</taxon>
        <taxon>Clostridia</taxon>
        <taxon>Eubacteriales</taxon>
        <taxon>Clostridiaceae</taxon>
        <taxon>Clostridium</taxon>
    </lineage>
</organism>
<dbReference type="Proteomes" id="UP000036756">
    <property type="component" value="Unassembled WGS sequence"/>
</dbReference>
<feature type="binding site" evidence="15">
    <location>
        <begin position="39"/>
        <end position="40"/>
    </location>
    <ligand>
        <name>NADP(+)</name>
        <dbReference type="ChEBI" id="CHEBI:58349"/>
    </ligand>
</feature>
<comment type="subunit">
    <text evidence="5 15">Homodimer.</text>
</comment>
<dbReference type="SUPFAM" id="SSF55347">
    <property type="entry name" value="Glyceraldehyde-3-phosphate dehydrogenase-like, C-terminal domain"/>
    <property type="match status" value="1"/>
</dbReference>
<evidence type="ECO:0000256" key="13">
    <source>
        <dbReference type="ARBA" id="ARBA00023167"/>
    </source>
</evidence>
<dbReference type="CDD" id="cd18131">
    <property type="entry name" value="ASADH_C_bac_euk_like"/>
    <property type="match status" value="1"/>
</dbReference>
<dbReference type="UniPathway" id="UPA00051">
    <property type="reaction ID" value="UER00464"/>
</dbReference>
<dbReference type="EMBL" id="LFVU01000005">
    <property type="protein sequence ID" value="KMT22676.1"/>
    <property type="molecule type" value="Genomic_DNA"/>
</dbReference>
<dbReference type="STRING" id="1121307.CLCY_11c00100"/>
<feature type="binding site" evidence="15">
    <location>
        <position position="156"/>
    </location>
    <ligand>
        <name>substrate</name>
    </ligand>
</feature>
<dbReference type="SMART" id="SM00859">
    <property type="entry name" value="Semialdhyde_dh"/>
    <property type="match status" value="1"/>
</dbReference>
<dbReference type="InterPro" id="IPR012080">
    <property type="entry name" value="Asp_semialdehyde_DH"/>
</dbReference>
<dbReference type="PIRSF" id="PIRSF000148">
    <property type="entry name" value="ASA_dh"/>
    <property type="match status" value="1"/>
</dbReference>
<feature type="domain" description="Semialdehyde dehydrogenase NAD-binding" evidence="17">
    <location>
        <begin position="4"/>
        <end position="120"/>
    </location>
</feature>
<keyword evidence="9 15" id="KW-0521">NADP</keyword>
<evidence type="ECO:0000313" key="19">
    <source>
        <dbReference type="Proteomes" id="UP000036756"/>
    </source>
</evidence>
<dbReference type="GO" id="GO:0009097">
    <property type="term" value="P:isoleucine biosynthetic process"/>
    <property type="evidence" value="ECO:0007669"/>
    <property type="project" value="UniProtKB-UniRule"/>
</dbReference>
<dbReference type="GO" id="GO:0051287">
    <property type="term" value="F:NAD binding"/>
    <property type="evidence" value="ECO:0007669"/>
    <property type="project" value="InterPro"/>
</dbReference>
<comment type="similarity">
    <text evidence="4 15">Belongs to the aspartate-semialdehyde dehydrogenase family.</text>
</comment>
<dbReference type="UniPathway" id="UPA00034">
    <property type="reaction ID" value="UER00016"/>
</dbReference>
<dbReference type="GO" id="GO:0004073">
    <property type="term" value="F:aspartate-semialdehyde dehydrogenase activity"/>
    <property type="evidence" value="ECO:0007669"/>
    <property type="project" value="UniProtKB-UniRule"/>
</dbReference>
<dbReference type="InterPro" id="IPR005986">
    <property type="entry name" value="Asp_semialdehyde_DH_beta"/>
</dbReference>
<evidence type="ECO:0000256" key="9">
    <source>
        <dbReference type="ARBA" id="ARBA00022857"/>
    </source>
</evidence>
<dbReference type="InterPro" id="IPR000534">
    <property type="entry name" value="Semialdehyde_DH_NAD-bd"/>
</dbReference>
<feature type="binding site" evidence="15">
    <location>
        <position position="310"/>
    </location>
    <ligand>
        <name>NADP(+)</name>
        <dbReference type="ChEBI" id="CHEBI:58349"/>
    </ligand>
</feature>
<dbReference type="HAMAP" id="MF_02121">
    <property type="entry name" value="ASADH"/>
    <property type="match status" value="1"/>
</dbReference>
<dbReference type="EC" id="1.2.1.11" evidence="6 15"/>
<comment type="catalytic activity">
    <reaction evidence="14 15">
        <text>L-aspartate 4-semialdehyde + phosphate + NADP(+) = 4-phospho-L-aspartate + NADPH + H(+)</text>
        <dbReference type="Rhea" id="RHEA:24284"/>
        <dbReference type="ChEBI" id="CHEBI:15378"/>
        <dbReference type="ChEBI" id="CHEBI:43474"/>
        <dbReference type="ChEBI" id="CHEBI:57535"/>
        <dbReference type="ChEBI" id="CHEBI:57783"/>
        <dbReference type="ChEBI" id="CHEBI:58349"/>
        <dbReference type="ChEBI" id="CHEBI:537519"/>
        <dbReference type="EC" id="1.2.1.11"/>
    </reaction>
</comment>
<dbReference type="PATRIC" id="fig|1121307.3.peg.124"/>
<dbReference type="GO" id="GO:0071266">
    <property type="term" value="P:'de novo' L-methionine biosynthetic process"/>
    <property type="evidence" value="ECO:0007669"/>
    <property type="project" value="UniProtKB-UniRule"/>
</dbReference>
<dbReference type="UniPathway" id="UPA00050">
    <property type="reaction ID" value="UER00463"/>
</dbReference>
<dbReference type="NCBIfam" id="NF011456">
    <property type="entry name" value="PRK14874.1"/>
    <property type="match status" value="1"/>
</dbReference>
<dbReference type="Pfam" id="PF02774">
    <property type="entry name" value="Semialdhyde_dhC"/>
    <property type="match status" value="1"/>
</dbReference>
<dbReference type="GO" id="GO:0050661">
    <property type="term" value="F:NADP binding"/>
    <property type="evidence" value="ECO:0007669"/>
    <property type="project" value="UniProtKB-UniRule"/>
</dbReference>
<comment type="function">
    <text evidence="15">Catalyzes the NADPH-dependent formation of L-aspartate-semialdehyde (L-ASA) by the reductive dephosphorylation of L-aspartyl-4-phosphate.</text>
</comment>
<dbReference type="Pfam" id="PF01118">
    <property type="entry name" value="Semialdhyde_dh"/>
    <property type="match status" value="1"/>
</dbReference>
<dbReference type="GO" id="GO:0009088">
    <property type="term" value="P:threonine biosynthetic process"/>
    <property type="evidence" value="ECO:0007669"/>
    <property type="project" value="UniProtKB-UniRule"/>
</dbReference>
<comment type="pathway">
    <text evidence="1 15">Amino-acid biosynthesis; L-methionine biosynthesis via de novo pathway; L-homoserine from L-aspartate: step 2/3.</text>
</comment>
<dbReference type="AlphaFoldDB" id="A0A0J8G4S1"/>
<keyword evidence="11 15" id="KW-0560">Oxidoreductase</keyword>
<dbReference type="RefSeq" id="WP_048569696.1">
    <property type="nucleotide sequence ID" value="NZ_LFVU01000005.1"/>
</dbReference>
<dbReference type="GO" id="GO:0046983">
    <property type="term" value="F:protein dimerization activity"/>
    <property type="evidence" value="ECO:0007669"/>
    <property type="project" value="InterPro"/>
</dbReference>
<feature type="binding site" evidence="15">
    <location>
        <begin position="11"/>
        <end position="14"/>
    </location>
    <ligand>
        <name>NADP(+)</name>
        <dbReference type="ChEBI" id="CHEBI:58349"/>
    </ligand>
</feature>
<evidence type="ECO:0000259" key="17">
    <source>
        <dbReference type="SMART" id="SM00859"/>
    </source>
</evidence>
<evidence type="ECO:0000256" key="6">
    <source>
        <dbReference type="ARBA" id="ARBA00013120"/>
    </source>
</evidence>
<evidence type="ECO:0000256" key="5">
    <source>
        <dbReference type="ARBA" id="ARBA00011738"/>
    </source>
</evidence>
<gene>
    <name evidence="15 18" type="primary">asd</name>
    <name evidence="18" type="ORF">CLCY_11c00100</name>
</gene>
<evidence type="ECO:0000256" key="12">
    <source>
        <dbReference type="ARBA" id="ARBA00023154"/>
    </source>
</evidence>
<dbReference type="InterPro" id="IPR036291">
    <property type="entry name" value="NAD(P)-bd_dom_sf"/>
</dbReference>
<keyword evidence="8 15" id="KW-0791">Threonine biosynthesis</keyword>
<proteinExistence type="inferred from homology"/>
<dbReference type="InterPro" id="IPR012280">
    <property type="entry name" value="Semialdhyde_DH_dimer_dom"/>
</dbReference>
<evidence type="ECO:0000256" key="3">
    <source>
        <dbReference type="ARBA" id="ARBA00005097"/>
    </source>
</evidence>
<feature type="binding site" evidence="15">
    <location>
        <position position="179"/>
    </location>
    <ligand>
        <name>NADP(+)</name>
        <dbReference type="ChEBI" id="CHEBI:58349"/>
    </ligand>
</feature>
<keyword evidence="10 15" id="KW-0220">Diaminopimelate biosynthesis</keyword>
<evidence type="ECO:0000256" key="2">
    <source>
        <dbReference type="ARBA" id="ARBA00005076"/>
    </source>
</evidence>
<name>A0A0J8G4S1_CLOCY</name>
<dbReference type="CDD" id="cd02316">
    <property type="entry name" value="VcASADH2_like_N"/>
    <property type="match status" value="1"/>
</dbReference>
<evidence type="ECO:0000256" key="8">
    <source>
        <dbReference type="ARBA" id="ARBA00022697"/>
    </source>
</evidence>
<dbReference type="SUPFAM" id="SSF51735">
    <property type="entry name" value="NAD(P)-binding Rossmann-fold domains"/>
    <property type="match status" value="1"/>
</dbReference>
<keyword evidence="19" id="KW-1185">Reference proteome</keyword>
<evidence type="ECO:0000256" key="7">
    <source>
        <dbReference type="ARBA" id="ARBA00022605"/>
    </source>
</evidence>
<comment type="caution">
    <text evidence="18">The sequence shown here is derived from an EMBL/GenBank/DDBJ whole genome shotgun (WGS) entry which is preliminary data.</text>
</comment>
<comment type="caution">
    <text evidence="15">Lacks conserved residue(s) required for the propagation of feature annotation.</text>
</comment>
<evidence type="ECO:0000256" key="4">
    <source>
        <dbReference type="ARBA" id="ARBA00010584"/>
    </source>
</evidence>
<comment type="pathway">
    <text evidence="2 15">Amino-acid biosynthesis; L-lysine biosynthesis via DAP pathway; (S)-tetrahydrodipicolinate from L-aspartate: step 2/4.</text>
</comment>
<evidence type="ECO:0000256" key="11">
    <source>
        <dbReference type="ARBA" id="ARBA00023002"/>
    </source>
</evidence>
<dbReference type="PANTHER" id="PTHR46278">
    <property type="entry name" value="DEHYDROGENASE, PUTATIVE-RELATED"/>
    <property type="match status" value="1"/>
</dbReference>
<dbReference type="GO" id="GO:0019877">
    <property type="term" value="P:diaminopimelate biosynthetic process"/>
    <property type="evidence" value="ECO:0007669"/>
    <property type="project" value="UniProtKB-UniRule"/>
</dbReference>
<dbReference type="Gene3D" id="3.30.360.10">
    <property type="entry name" value="Dihydrodipicolinate Reductase, domain 2"/>
    <property type="match status" value="1"/>
</dbReference>
<evidence type="ECO:0000313" key="18">
    <source>
        <dbReference type="EMBL" id="KMT22676.1"/>
    </source>
</evidence>
<feature type="active site" description="Proton acceptor" evidence="15 16">
    <location>
        <position position="237"/>
    </location>
</feature>
<evidence type="ECO:0000256" key="15">
    <source>
        <dbReference type="HAMAP-Rule" id="MF_02121"/>
    </source>
</evidence>
<keyword evidence="12 15" id="KW-0457">Lysine biosynthesis</keyword>
<accession>A0A0J8G4S1</accession>
<keyword evidence="7 15" id="KW-0028">Amino-acid biosynthesis</keyword>
<protein>
    <recommendedName>
        <fullName evidence="6 15">Aspartate-semialdehyde dehydrogenase</fullName>
        <shortName evidence="15">ASA dehydrogenase</shortName>
        <shortName evidence="15">ASADH</shortName>
        <ecNumber evidence="6 15">1.2.1.11</ecNumber>
    </recommendedName>
    <alternativeName>
        <fullName evidence="15">Aspartate-beta-semialdehyde dehydrogenase</fullName>
    </alternativeName>
</protein>